<dbReference type="Gene3D" id="1.10.287.470">
    <property type="entry name" value="Helix hairpin bin"/>
    <property type="match status" value="1"/>
</dbReference>
<accession>A0A7V8NVS2</accession>
<keyword evidence="2 3" id="KW-0175">Coiled coil</keyword>
<name>A0A7V8NVS2_9BACT</name>
<evidence type="ECO:0000256" key="1">
    <source>
        <dbReference type="ARBA" id="ARBA00004196"/>
    </source>
</evidence>
<evidence type="ECO:0000313" key="4">
    <source>
        <dbReference type="EMBL" id="MBA0088150.1"/>
    </source>
</evidence>
<evidence type="ECO:0000313" key="5">
    <source>
        <dbReference type="Proteomes" id="UP000567293"/>
    </source>
</evidence>
<evidence type="ECO:0000256" key="3">
    <source>
        <dbReference type="SAM" id="Coils"/>
    </source>
</evidence>
<comment type="subcellular location">
    <subcellularLocation>
        <location evidence="1">Cell envelope</location>
    </subcellularLocation>
</comment>
<dbReference type="InterPro" id="IPR050465">
    <property type="entry name" value="UPF0194_transport"/>
</dbReference>
<gene>
    <name evidence="4" type="ORF">HRJ53_24460</name>
</gene>
<dbReference type="PANTHER" id="PTHR32347">
    <property type="entry name" value="EFFLUX SYSTEM COMPONENT YKNX-RELATED"/>
    <property type="match status" value="1"/>
</dbReference>
<dbReference type="GO" id="GO:0030313">
    <property type="term" value="C:cell envelope"/>
    <property type="evidence" value="ECO:0007669"/>
    <property type="project" value="UniProtKB-SubCell"/>
</dbReference>
<comment type="caution">
    <text evidence="4">The sequence shown here is derived from an EMBL/GenBank/DDBJ whole genome shotgun (WGS) entry which is preliminary data.</text>
</comment>
<dbReference type="Proteomes" id="UP000567293">
    <property type="component" value="Unassembled WGS sequence"/>
</dbReference>
<protein>
    <submittedName>
        <fullName evidence="4">Biotin/lipoyl-binding protein</fullName>
    </submittedName>
</protein>
<sequence>MDRKLRNRIFLFLLLAVVLVIALIRLSGRKPAPKISAVTPVRENLFSSILSNGKVEPISPYTMRAELDTFVEKVYASEGQQVKKGQLLMELDVKDAAAQLAETRAQLLQAQDDLRVARAGGRPDQAAKVAGDLTNAQKKRERLQKNHDALVHLMAQQAATQEELTANDLELSNAQAEVAR</sequence>
<feature type="coiled-coil region" evidence="3">
    <location>
        <begin position="93"/>
        <end position="153"/>
    </location>
</feature>
<evidence type="ECO:0000256" key="2">
    <source>
        <dbReference type="ARBA" id="ARBA00023054"/>
    </source>
</evidence>
<reference evidence="4" key="1">
    <citation type="submission" date="2020-06" db="EMBL/GenBank/DDBJ databases">
        <title>Legume-microbial interactions unlock mineral nutrients during tropical forest succession.</title>
        <authorList>
            <person name="Epihov D.Z."/>
        </authorList>
    </citation>
    <scope>NUCLEOTIDE SEQUENCE [LARGE SCALE GENOMIC DNA]</scope>
    <source>
        <strain evidence="4">Pan2503</strain>
    </source>
</reference>
<dbReference type="EMBL" id="JACDQQ010002364">
    <property type="protein sequence ID" value="MBA0088150.1"/>
    <property type="molecule type" value="Genomic_DNA"/>
</dbReference>
<keyword evidence="5" id="KW-1185">Reference proteome</keyword>
<dbReference type="Gene3D" id="2.40.50.100">
    <property type="match status" value="1"/>
</dbReference>
<organism evidence="4 5">
    <name type="scientific">Candidatus Acidiferrum panamense</name>
    <dbReference type="NCBI Taxonomy" id="2741543"/>
    <lineage>
        <taxon>Bacteria</taxon>
        <taxon>Pseudomonadati</taxon>
        <taxon>Acidobacteriota</taxon>
        <taxon>Terriglobia</taxon>
        <taxon>Candidatus Acidiferrales</taxon>
        <taxon>Candidatus Acidiferrum</taxon>
    </lineage>
</organism>
<dbReference type="AlphaFoldDB" id="A0A7V8NVS2"/>
<proteinExistence type="predicted"/>
<dbReference type="SUPFAM" id="SSF111369">
    <property type="entry name" value="HlyD-like secretion proteins"/>
    <property type="match status" value="1"/>
</dbReference>
<feature type="non-terminal residue" evidence="4">
    <location>
        <position position="180"/>
    </location>
</feature>